<proteinExistence type="predicted"/>
<evidence type="ECO:0000313" key="2">
    <source>
        <dbReference type="Proteomes" id="UP001162044"/>
    </source>
</evidence>
<organism evidence="1 2">
    <name type="scientific">Providencia rettgeri</name>
    <dbReference type="NCBI Taxonomy" id="587"/>
    <lineage>
        <taxon>Bacteria</taxon>
        <taxon>Pseudomonadati</taxon>
        <taxon>Pseudomonadota</taxon>
        <taxon>Gammaproteobacteria</taxon>
        <taxon>Enterobacterales</taxon>
        <taxon>Morganellaceae</taxon>
        <taxon>Providencia</taxon>
    </lineage>
</organism>
<name>A0AB35LF23_PRORE</name>
<protein>
    <recommendedName>
        <fullName evidence="3">FidL-like membrane protein</fullName>
    </recommendedName>
</protein>
<sequence length="144" mass="16463">MAIAVASFYFFHSKYSIPNNCHGVINFTNNEAEEELIYGRVSVIYHLVNDNKYIVNEYGTVHNNNKSYTMDRVLTLTIQGKTKDDAIIFKKGKVELNATDNVPPDISAYLAGNHDLLFYKFTLLKDNLWSISDVKRVVFVCQSE</sequence>
<evidence type="ECO:0000313" key="1">
    <source>
        <dbReference type="EMBL" id="MDH2307116.1"/>
    </source>
</evidence>
<gene>
    <name evidence="1" type="ORF">QDQ51_17015</name>
</gene>
<dbReference type="EMBL" id="JARVQW010000010">
    <property type="protein sequence ID" value="MDH2307116.1"/>
    <property type="molecule type" value="Genomic_DNA"/>
</dbReference>
<reference evidence="1" key="1">
    <citation type="submission" date="2023-04" db="EMBL/GenBank/DDBJ databases">
        <authorList>
            <person name="Li W."/>
        </authorList>
    </citation>
    <scope>NUCLEOTIDE SEQUENCE</scope>
    <source>
        <strain evidence="1">QITACRE101</strain>
    </source>
</reference>
<comment type="caution">
    <text evidence="1">The sequence shown here is derived from an EMBL/GenBank/DDBJ whole genome shotgun (WGS) entry which is preliminary data.</text>
</comment>
<dbReference type="AlphaFoldDB" id="A0AB35LF23"/>
<dbReference type="Proteomes" id="UP001162044">
    <property type="component" value="Unassembled WGS sequence"/>
</dbReference>
<reference evidence="1" key="2">
    <citation type="submission" date="2023-10" db="EMBL/GenBank/DDBJ databases">
        <title>Analysis of Resistance Genes of Carbapenem-resistant Providencia rettgeri.</title>
        <authorList>
            <person name="Liu M."/>
        </authorList>
    </citation>
    <scope>NUCLEOTIDE SEQUENCE</scope>
    <source>
        <strain evidence="1">QITACRE101</strain>
    </source>
</reference>
<evidence type="ECO:0008006" key="3">
    <source>
        <dbReference type="Google" id="ProtNLM"/>
    </source>
</evidence>
<dbReference type="RefSeq" id="WP_164528241.1">
    <property type="nucleotide sequence ID" value="NZ_ABEXOG020000047.1"/>
</dbReference>
<accession>A0AB35LF23</accession>